<dbReference type="PANTHER" id="PTHR43861:SF1">
    <property type="entry name" value="TRANS-ACONITATE 2-METHYLTRANSFERASE"/>
    <property type="match status" value="1"/>
</dbReference>
<evidence type="ECO:0000256" key="2">
    <source>
        <dbReference type="ARBA" id="ARBA00022679"/>
    </source>
</evidence>
<dbReference type="InterPro" id="IPR041698">
    <property type="entry name" value="Methyltransf_25"/>
</dbReference>
<accession>A0A6P1E2A4</accession>
<dbReference type="CDD" id="cd02440">
    <property type="entry name" value="AdoMet_MTases"/>
    <property type="match status" value="1"/>
</dbReference>
<dbReference type="SUPFAM" id="SSF53335">
    <property type="entry name" value="S-adenosyl-L-methionine-dependent methyltransferases"/>
    <property type="match status" value="1"/>
</dbReference>
<gene>
    <name evidence="4" type="ORF">G3480_16110</name>
</gene>
<dbReference type="Gene3D" id="3.40.50.150">
    <property type="entry name" value="Vaccinia Virus protein VP39"/>
    <property type="match status" value="1"/>
</dbReference>
<dbReference type="RefSeq" id="WP_164654917.1">
    <property type="nucleotide sequence ID" value="NZ_JAAIJR010000069.1"/>
</dbReference>
<proteinExistence type="predicted"/>
<sequence length="260" mass="28935">MTERHTPATHQRAHASDWDATIDDRIADPMTRWGVTVLERLRLNGHERVLDAGCGSGRVTEHLCQRVPRGTVIALDLSSAMLEEARRRLASYADRVRFLRASLAHPLPLAPVDAVFSTATFHWIRDHDALFANLAAVLRPGGQLVAQCGGAGNIARVHAAARAAGVDLDPTHFATPAETQRRLEAAGFIEVQCWLQPEPTTLAPGEPLETYLRTVCLRHHLEQLPEQDRQPFLREVMRQLGEPVIDYVRLNLLARRGAVR</sequence>
<protein>
    <submittedName>
        <fullName evidence="4">Methyltransferase domain-containing protein</fullName>
    </submittedName>
</protein>
<keyword evidence="1 4" id="KW-0489">Methyltransferase</keyword>
<evidence type="ECO:0000259" key="3">
    <source>
        <dbReference type="Pfam" id="PF13649"/>
    </source>
</evidence>
<keyword evidence="5" id="KW-1185">Reference proteome</keyword>
<comment type="caution">
    <text evidence="4">The sequence shown here is derived from an EMBL/GenBank/DDBJ whole genome shotgun (WGS) entry which is preliminary data.</text>
</comment>
<evidence type="ECO:0000313" key="5">
    <source>
        <dbReference type="Proteomes" id="UP000471640"/>
    </source>
</evidence>
<organism evidence="4 5">
    <name type="scientific">Thiorhodococcus mannitoliphagus</name>
    <dbReference type="NCBI Taxonomy" id="329406"/>
    <lineage>
        <taxon>Bacteria</taxon>
        <taxon>Pseudomonadati</taxon>
        <taxon>Pseudomonadota</taxon>
        <taxon>Gammaproteobacteria</taxon>
        <taxon>Chromatiales</taxon>
        <taxon>Chromatiaceae</taxon>
        <taxon>Thiorhodococcus</taxon>
    </lineage>
</organism>
<evidence type="ECO:0000256" key="1">
    <source>
        <dbReference type="ARBA" id="ARBA00022603"/>
    </source>
</evidence>
<dbReference type="Pfam" id="PF13649">
    <property type="entry name" value="Methyltransf_25"/>
    <property type="match status" value="1"/>
</dbReference>
<evidence type="ECO:0000313" key="4">
    <source>
        <dbReference type="EMBL" id="NEX21815.1"/>
    </source>
</evidence>
<keyword evidence="2 4" id="KW-0808">Transferase</keyword>
<dbReference type="InterPro" id="IPR029063">
    <property type="entry name" value="SAM-dependent_MTases_sf"/>
</dbReference>
<reference evidence="5" key="1">
    <citation type="journal article" date="2020" name="Microbiol. Resour. Announc.">
        <title>Draft Genome Sequences of Thiorhodococcus mannitoliphagus and Thiorhodococcus minor, Purple Sulfur Photosynthetic Bacteria in the Gammaproteobacterial Family Chromatiaceae.</title>
        <authorList>
            <person name="Aviles F.A."/>
            <person name="Meyer T.E."/>
            <person name="Kyndt J.A."/>
        </authorList>
    </citation>
    <scope>NUCLEOTIDE SEQUENCE [LARGE SCALE GENOMIC DNA]</scope>
    <source>
        <strain evidence="5">DSM 18266</strain>
    </source>
</reference>
<feature type="domain" description="Methyltransferase" evidence="3">
    <location>
        <begin position="49"/>
        <end position="142"/>
    </location>
</feature>
<reference evidence="4 5" key="2">
    <citation type="submission" date="2020-02" db="EMBL/GenBank/DDBJ databases">
        <title>Genome sequences of Thiorhodococcus mannitoliphagus and Thiorhodococcus minor, purple sulfur photosynthetic bacteria in the gammaproteobacterial family, Chromatiaceae.</title>
        <authorList>
            <person name="Aviles F.A."/>
            <person name="Meyer T.E."/>
            <person name="Kyndt J.A."/>
        </authorList>
    </citation>
    <scope>NUCLEOTIDE SEQUENCE [LARGE SCALE GENOMIC DNA]</scope>
    <source>
        <strain evidence="4 5">DSM 18266</strain>
    </source>
</reference>
<dbReference type="GO" id="GO:0032259">
    <property type="term" value="P:methylation"/>
    <property type="evidence" value="ECO:0007669"/>
    <property type="project" value="UniProtKB-KW"/>
</dbReference>
<name>A0A6P1E2A4_9GAMM</name>
<dbReference type="GO" id="GO:0008168">
    <property type="term" value="F:methyltransferase activity"/>
    <property type="evidence" value="ECO:0007669"/>
    <property type="project" value="UniProtKB-KW"/>
</dbReference>
<dbReference type="EMBL" id="JAAIJR010000069">
    <property type="protein sequence ID" value="NEX21815.1"/>
    <property type="molecule type" value="Genomic_DNA"/>
</dbReference>
<dbReference type="AlphaFoldDB" id="A0A6P1E2A4"/>
<dbReference type="PANTHER" id="PTHR43861">
    <property type="entry name" value="TRANS-ACONITATE 2-METHYLTRANSFERASE-RELATED"/>
    <property type="match status" value="1"/>
</dbReference>
<dbReference type="Proteomes" id="UP000471640">
    <property type="component" value="Unassembled WGS sequence"/>
</dbReference>